<reference evidence="1 2" key="1">
    <citation type="journal article" date="2020" name="BMC Genomics">
        <title>Intraspecific diversification of the crop wild relative Brassica cretica Lam. using demographic model selection.</title>
        <authorList>
            <person name="Kioukis A."/>
            <person name="Michalopoulou V.A."/>
            <person name="Briers L."/>
            <person name="Pirintsos S."/>
            <person name="Studholme D.J."/>
            <person name="Pavlidis P."/>
            <person name="Sarris P.F."/>
        </authorList>
    </citation>
    <scope>NUCLEOTIDE SEQUENCE [LARGE SCALE GENOMIC DNA]</scope>
    <source>
        <strain evidence="2">cv. PFS-1207/04</strain>
    </source>
</reference>
<dbReference type="Proteomes" id="UP000266723">
    <property type="component" value="Unassembled WGS sequence"/>
</dbReference>
<keyword evidence="2" id="KW-1185">Reference proteome</keyword>
<accession>A0ABQ7DZF2</accession>
<organism evidence="1 2">
    <name type="scientific">Brassica cretica</name>
    <name type="common">Mustard</name>
    <dbReference type="NCBI Taxonomy" id="69181"/>
    <lineage>
        <taxon>Eukaryota</taxon>
        <taxon>Viridiplantae</taxon>
        <taxon>Streptophyta</taxon>
        <taxon>Embryophyta</taxon>
        <taxon>Tracheophyta</taxon>
        <taxon>Spermatophyta</taxon>
        <taxon>Magnoliopsida</taxon>
        <taxon>eudicotyledons</taxon>
        <taxon>Gunneridae</taxon>
        <taxon>Pentapetalae</taxon>
        <taxon>rosids</taxon>
        <taxon>malvids</taxon>
        <taxon>Brassicales</taxon>
        <taxon>Brassicaceae</taxon>
        <taxon>Brassiceae</taxon>
        <taxon>Brassica</taxon>
    </lineage>
</organism>
<evidence type="ECO:0000313" key="2">
    <source>
        <dbReference type="Proteomes" id="UP000266723"/>
    </source>
</evidence>
<comment type="caution">
    <text evidence="1">The sequence shown here is derived from an EMBL/GenBank/DDBJ whole genome shotgun (WGS) entry which is preliminary data.</text>
</comment>
<proteinExistence type="predicted"/>
<name>A0ABQ7DZF2_BRACR</name>
<dbReference type="EMBL" id="QGKV02000649">
    <property type="protein sequence ID" value="KAF3582620.1"/>
    <property type="molecule type" value="Genomic_DNA"/>
</dbReference>
<evidence type="ECO:0000313" key="1">
    <source>
        <dbReference type="EMBL" id="KAF3582620.1"/>
    </source>
</evidence>
<sequence length="167" mass="18245">MGDGSLLLDVYLSQQEQWMEVDSYGIWLAGCVSLSRQIDGWNGGEESSQAWWLKLDKTRLLSLLGCGNEKSGLVESELDRAGRVLNLRCVGLILNLQLDHLLNQQLVLVSLSISIKDLLDSFGETFSQGPGSTPSSRTAPNYGNLYLDGLITEPRIVGISEGFPTKG</sequence>
<protein>
    <submittedName>
        <fullName evidence="1">Uncharacterized protein</fullName>
    </submittedName>
</protein>
<gene>
    <name evidence="1" type="ORF">DY000_02032513</name>
</gene>